<dbReference type="OrthoDB" id="2506484at2759"/>
<protein>
    <submittedName>
        <fullName evidence="1">Uncharacterized protein</fullName>
    </submittedName>
</protein>
<dbReference type="InParanoid" id="F4S9V5"/>
<dbReference type="KEGG" id="mlr:MELLADRAFT_113436"/>
<proteinExistence type="predicted"/>
<keyword evidence="2" id="KW-1185">Reference proteome</keyword>
<dbReference type="Proteomes" id="UP000001072">
    <property type="component" value="Unassembled WGS sequence"/>
</dbReference>
<dbReference type="AlphaFoldDB" id="F4S9V5"/>
<name>F4S9V5_MELLP</name>
<sequence length="264" mass="29944">MAQNQQPQRVTLDGEFTLGDIVQGVPSEQHMDFRRFWTHLVNSCTATITTPTIVCEPFGRHVLSCNRTYAFRGSLLLLPYPRAPVIHVDSTQCLEVDTVANLNISPIQTINVSSIGRVRSCTLSPGQSHWDVIMEHRDYEPHERENYDFILHYVISTWMMTNSPPGTFEPGASLCILGFIASHGPDPVAWSIRLNKRATRTVPDHACQARAQFLSLRNNTPDPDTHVFRATISDRILSVFDLMSTSITTSQYYYIYTQYYNDAT</sequence>
<dbReference type="VEuPathDB" id="FungiDB:MELLADRAFT_113436"/>
<organism evidence="2">
    <name type="scientific">Melampsora larici-populina (strain 98AG31 / pathotype 3-4-7)</name>
    <name type="common">Poplar leaf rust fungus</name>
    <dbReference type="NCBI Taxonomy" id="747676"/>
    <lineage>
        <taxon>Eukaryota</taxon>
        <taxon>Fungi</taxon>
        <taxon>Dikarya</taxon>
        <taxon>Basidiomycota</taxon>
        <taxon>Pucciniomycotina</taxon>
        <taxon>Pucciniomycetes</taxon>
        <taxon>Pucciniales</taxon>
        <taxon>Melampsoraceae</taxon>
        <taxon>Melampsora</taxon>
    </lineage>
</organism>
<accession>F4S9V5</accession>
<dbReference type="RefSeq" id="XP_007418164.1">
    <property type="nucleotide sequence ID" value="XM_007418102.1"/>
</dbReference>
<evidence type="ECO:0000313" key="2">
    <source>
        <dbReference type="Proteomes" id="UP000001072"/>
    </source>
</evidence>
<evidence type="ECO:0000313" key="1">
    <source>
        <dbReference type="EMBL" id="EGF98595.1"/>
    </source>
</evidence>
<dbReference type="HOGENOM" id="CLU_1054022_0_0_1"/>
<dbReference type="GeneID" id="18924980"/>
<dbReference type="EMBL" id="GL883173">
    <property type="protein sequence ID" value="EGF98595.1"/>
    <property type="molecule type" value="Genomic_DNA"/>
</dbReference>
<gene>
    <name evidence="1" type="ORF">MELLADRAFT_113436</name>
</gene>
<reference evidence="2" key="1">
    <citation type="journal article" date="2011" name="Proc. Natl. Acad. Sci. U.S.A.">
        <title>Obligate biotrophy features unraveled by the genomic analysis of rust fungi.</title>
        <authorList>
            <person name="Duplessis S."/>
            <person name="Cuomo C.A."/>
            <person name="Lin Y.-C."/>
            <person name="Aerts A."/>
            <person name="Tisserant E."/>
            <person name="Veneault-Fourrey C."/>
            <person name="Joly D.L."/>
            <person name="Hacquard S."/>
            <person name="Amselem J."/>
            <person name="Cantarel B.L."/>
            <person name="Chiu R."/>
            <person name="Coutinho P.M."/>
            <person name="Feau N."/>
            <person name="Field M."/>
            <person name="Frey P."/>
            <person name="Gelhaye E."/>
            <person name="Goldberg J."/>
            <person name="Grabherr M.G."/>
            <person name="Kodira C.D."/>
            <person name="Kohler A."/>
            <person name="Kuees U."/>
            <person name="Lindquist E.A."/>
            <person name="Lucas S.M."/>
            <person name="Mago R."/>
            <person name="Mauceli E."/>
            <person name="Morin E."/>
            <person name="Murat C."/>
            <person name="Pangilinan J.L."/>
            <person name="Park R."/>
            <person name="Pearson M."/>
            <person name="Quesneville H."/>
            <person name="Rouhier N."/>
            <person name="Sakthikumar S."/>
            <person name="Salamov A.A."/>
            <person name="Schmutz J."/>
            <person name="Selles B."/>
            <person name="Shapiro H."/>
            <person name="Tanguay P."/>
            <person name="Tuskan G.A."/>
            <person name="Henrissat B."/>
            <person name="Van de Peer Y."/>
            <person name="Rouze P."/>
            <person name="Ellis J.G."/>
            <person name="Dodds P.N."/>
            <person name="Schein J.E."/>
            <person name="Zhong S."/>
            <person name="Hamelin R.C."/>
            <person name="Grigoriev I.V."/>
            <person name="Szabo L.J."/>
            <person name="Martin F."/>
        </authorList>
    </citation>
    <scope>NUCLEOTIDE SEQUENCE [LARGE SCALE GENOMIC DNA]</scope>
    <source>
        <strain evidence="2">98AG31 / pathotype 3-4-7</strain>
    </source>
</reference>